<dbReference type="InterPro" id="IPR002477">
    <property type="entry name" value="Peptidoglycan-bd-like"/>
</dbReference>
<reference evidence="12 13" key="1">
    <citation type="journal article" date="2023" name="Int. J. Syst. Evol. Microbiol.">
        <title>Streptococcus sciuri sp. nov., Staphylococcus marylandisciuri sp. nov. and Staphylococcus americanisciuri sp. nov., isolated from faeces of eastern grey squirrel (Sciurus carolinensis).</title>
        <authorList>
            <person name="Volokhov D.V."/>
            <person name="Zagorodnyaya T.A."/>
            <person name="Furtak V.A."/>
            <person name="Nattanmai G."/>
            <person name="Randall L."/>
            <person name="Jose S."/>
            <person name="Gao Y."/>
            <person name="Eisenberg T."/>
            <person name="Delmonte P."/>
            <person name="Blom J."/>
            <person name="Mitchell K.K."/>
        </authorList>
    </citation>
    <scope>NUCLEOTIDE SEQUENCE [LARGE SCALE GENOMIC DNA]</scope>
    <source>
        <strain evidence="12 13">SQ8-PEA</strain>
    </source>
</reference>
<dbReference type="CDD" id="cd07560">
    <property type="entry name" value="Peptidase_S41_CPP"/>
    <property type="match status" value="1"/>
</dbReference>
<dbReference type="Pfam" id="PF22694">
    <property type="entry name" value="CtpB_N-like"/>
    <property type="match status" value="1"/>
</dbReference>
<evidence type="ECO:0000259" key="11">
    <source>
        <dbReference type="PROSITE" id="PS50106"/>
    </source>
</evidence>
<dbReference type="Proteomes" id="UP001209553">
    <property type="component" value="Unassembled WGS sequence"/>
</dbReference>
<dbReference type="InterPro" id="IPR005151">
    <property type="entry name" value="Tail-specific_protease"/>
</dbReference>
<dbReference type="InterPro" id="IPR001478">
    <property type="entry name" value="PDZ"/>
</dbReference>
<keyword evidence="7 9" id="KW-0720">Serine protease</keyword>
<dbReference type="Gene3D" id="1.10.101.10">
    <property type="entry name" value="PGBD-like superfamily/PGBD"/>
    <property type="match status" value="1"/>
</dbReference>
<dbReference type="Pfam" id="PF13180">
    <property type="entry name" value="PDZ_2"/>
    <property type="match status" value="1"/>
</dbReference>
<evidence type="ECO:0000313" key="13">
    <source>
        <dbReference type="Proteomes" id="UP001209553"/>
    </source>
</evidence>
<dbReference type="RefSeq" id="WP_262854771.1">
    <property type="nucleotide sequence ID" value="NZ_JAOPKZ010000003.1"/>
</dbReference>
<comment type="similarity">
    <text evidence="2 9">Belongs to the peptidase S41A family.</text>
</comment>
<dbReference type="NCBIfam" id="TIGR00225">
    <property type="entry name" value="prc"/>
    <property type="match status" value="1"/>
</dbReference>
<dbReference type="SUPFAM" id="SSF50156">
    <property type="entry name" value="PDZ domain-like"/>
    <property type="match status" value="1"/>
</dbReference>
<protein>
    <recommendedName>
        <fullName evidence="3">Probable CtpA-like serine protease</fullName>
    </recommendedName>
</protein>
<dbReference type="InterPro" id="IPR055210">
    <property type="entry name" value="CtpA/B_N"/>
</dbReference>
<dbReference type="InterPro" id="IPR036366">
    <property type="entry name" value="PGBDSf"/>
</dbReference>
<keyword evidence="5 10" id="KW-0812">Transmembrane</keyword>
<dbReference type="InterPro" id="IPR036034">
    <property type="entry name" value="PDZ_sf"/>
</dbReference>
<dbReference type="InterPro" id="IPR004447">
    <property type="entry name" value="Peptidase_S41A"/>
</dbReference>
<evidence type="ECO:0000256" key="6">
    <source>
        <dbReference type="ARBA" id="ARBA00022801"/>
    </source>
</evidence>
<dbReference type="SUPFAM" id="SSF47090">
    <property type="entry name" value="PGBD-like"/>
    <property type="match status" value="1"/>
</dbReference>
<proteinExistence type="inferred from homology"/>
<keyword evidence="4 9" id="KW-0645">Protease</keyword>
<comment type="subcellular location">
    <subcellularLocation>
        <location evidence="1">Cell membrane</location>
        <topology evidence="1">Single-pass membrane protein</topology>
    </subcellularLocation>
</comment>
<dbReference type="Pfam" id="PF03572">
    <property type="entry name" value="Peptidase_S41"/>
    <property type="match status" value="1"/>
</dbReference>
<dbReference type="SMART" id="SM00228">
    <property type="entry name" value="PDZ"/>
    <property type="match status" value="1"/>
</dbReference>
<comment type="caution">
    <text evidence="12">The sequence shown here is derived from an EMBL/GenBank/DDBJ whole genome shotgun (WGS) entry which is preliminary data.</text>
</comment>
<evidence type="ECO:0000256" key="1">
    <source>
        <dbReference type="ARBA" id="ARBA00004162"/>
    </source>
</evidence>
<dbReference type="PANTHER" id="PTHR32060">
    <property type="entry name" value="TAIL-SPECIFIC PROTEASE"/>
    <property type="match status" value="1"/>
</dbReference>
<dbReference type="Pfam" id="PF01471">
    <property type="entry name" value="PG_binding_1"/>
    <property type="match status" value="1"/>
</dbReference>
<dbReference type="PROSITE" id="PS50106">
    <property type="entry name" value="PDZ"/>
    <property type="match status" value="1"/>
</dbReference>
<dbReference type="InterPro" id="IPR029045">
    <property type="entry name" value="ClpP/crotonase-like_dom_sf"/>
</dbReference>
<feature type="transmembrane region" description="Helical" evidence="10">
    <location>
        <begin position="24"/>
        <end position="46"/>
    </location>
</feature>
<evidence type="ECO:0000313" key="12">
    <source>
        <dbReference type="EMBL" id="MCU5745523.1"/>
    </source>
</evidence>
<keyword evidence="10" id="KW-0472">Membrane</keyword>
<sequence>MTQRDNEYEQKQRKKIIHIKRSHLFILLGLSIILTAILAVTLTLGIQHWRSGLDKEQRYSFSKVEKVYQTLNNDYYKKEQSDKLAQAAIDGMIKELKDPYSEYMSKDDTQSFNEDVSGDFVGIGAEMQKKNNQIQVTSPMKDSPAEKAGIKPKDTVTKVNGKSVKGKPLESVVKEVRGKKGTYVTLTIKRGEHEQELKIKRDKIHVKSVEYQKHDHIAVLKINKFQNNTSTELKSAILKAHNEGIRRIVIDLRNNPGGLLDEAVKMANLFIDKNHTVVKLKKGQHTEEVKTHNDALAQAKDMKVSILVNEGSASASEVFTGAMKDYNKAKVFGSKTFGKGIVQTTQEFKDGSLLKFTNMKWLTPNDHYIHGKGIEPDTKISTPRYQTLSVIPSDKTFKVTNKSKHVKTMKIGLTALGYKVNNESTTYDQSLESSVKKFQQNENLKVTGEFDKETNDKFTQSLVDKANKQDTVLNDLLKKLK</sequence>
<dbReference type="Gene3D" id="3.30.750.44">
    <property type="match status" value="1"/>
</dbReference>
<evidence type="ECO:0000256" key="3">
    <source>
        <dbReference type="ARBA" id="ARBA00022029"/>
    </source>
</evidence>
<dbReference type="EMBL" id="JAOPKZ010000003">
    <property type="protein sequence ID" value="MCU5745523.1"/>
    <property type="molecule type" value="Genomic_DNA"/>
</dbReference>
<dbReference type="Gene3D" id="2.30.42.10">
    <property type="match status" value="1"/>
</dbReference>
<gene>
    <name evidence="12" type="ORF">N9R04_02145</name>
</gene>
<dbReference type="SUPFAM" id="SSF52096">
    <property type="entry name" value="ClpP/crotonase"/>
    <property type="match status" value="1"/>
</dbReference>
<name>A0ABT2QNH9_9STAP</name>
<evidence type="ECO:0000256" key="8">
    <source>
        <dbReference type="ARBA" id="ARBA00022989"/>
    </source>
</evidence>
<keyword evidence="8 10" id="KW-1133">Transmembrane helix</keyword>
<keyword evidence="13" id="KW-1185">Reference proteome</keyword>
<evidence type="ECO:0000256" key="10">
    <source>
        <dbReference type="SAM" id="Phobius"/>
    </source>
</evidence>
<feature type="domain" description="PDZ" evidence="11">
    <location>
        <begin position="109"/>
        <end position="177"/>
    </location>
</feature>
<keyword evidence="6 9" id="KW-0378">Hydrolase</keyword>
<accession>A0ABT2QNH9</accession>
<evidence type="ECO:0000256" key="2">
    <source>
        <dbReference type="ARBA" id="ARBA00009179"/>
    </source>
</evidence>
<dbReference type="PANTHER" id="PTHR32060:SF30">
    <property type="entry name" value="CARBOXY-TERMINAL PROCESSING PROTEASE CTPA"/>
    <property type="match status" value="1"/>
</dbReference>
<dbReference type="CDD" id="cd06782">
    <property type="entry name" value="cpPDZ_CPP-like"/>
    <property type="match status" value="1"/>
</dbReference>
<dbReference type="InterPro" id="IPR036365">
    <property type="entry name" value="PGBD-like_sf"/>
</dbReference>
<evidence type="ECO:0000256" key="7">
    <source>
        <dbReference type="ARBA" id="ARBA00022825"/>
    </source>
</evidence>
<evidence type="ECO:0000256" key="5">
    <source>
        <dbReference type="ARBA" id="ARBA00022692"/>
    </source>
</evidence>
<dbReference type="Gene3D" id="3.90.226.10">
    <property type="entry name" value="2-enoyl-CoA Hydratase, Chain A, domain 1"/>
    <property type="match status" value="1"/>
</dbReference>
<evidence type="ECO:0000256" key="9">
    <source>
        <dbReference type="RuleBase" id="RU004404"/>
    </source>
</evidence>
<evidence type="ECO:0000256" key="4">
    <source>
        <dbReference type="ARBA" id="ARBA00022670"/>
    </source>
</evidence>
<organism evidence="12 13">
    <name type="scientific">Staphylococcus marylandisciuri</name>
    <dbReference type="NCBI Taxonomy" id="2981529"/>
    <lineage>
        <taxon>Bacteria</taxon>
        <taxon>Bacillati</taxon>
        <taxon>Bacillota</taxon>
        <taxon>Bacilli</taxon>
        <taxon>Bacillales</taxon>
        <taxon>Staphylococcaceae</taxon>
        <taxon>Staphylococcus</taxon>
    </lineage>
</organism>
<dbReference type="SMART" id="SM00245">
    <property type="entry name" value="TSPc"/>
    <property type="match status" value="1"/>
</dbReference>